<sequence length="113" mass="12214">MISTCRNSALWSANSMLIKVFSSPPDGSARYTGKMIQKLTLSPLPLRTSTLSGSAGVKKKVEQELETGELQLHVSDEKAKTTLENKISVEIEGAATIINHTLGATLFHEVCNL</sequence>
<dbReference type="Proteomes" id="UP000018721">
    <property type="component" value="Unassembled WGS sequence"/>
</dbReference>
<comment type="caution">
    <text evidence="1">The sequence shown here is derived from an EMBL/GenBank/DDBJ whole genome shotgun (WGS) entry which is preliminary data.</text>
</comment>
<accession>V9F6Y0</accession>
<proteinExistence type="predicted"/>
<dbReference type="EMBL" id="ANIZ01001558">
    <property type="protein sequence ID" value="ETI46488.1"/>
    <property type="molecule type" value="Genomic_DNA"/>
</dbReference>
<name>V9F6Y0_PHYNI</name>
<gene>
    <name evidence="1" type="ORF">F443_09125</name>
</gene>
<evidence type="ECO:0000313" key="1">
    <source>
        <dbReference type="EMBL" id="ETI46488.1"/>
    </source>
</evidence>
<keyword evidence="2" id="KW-1185">Reference proteome</keyword>
<protein>
    <submittedName>
        <fullName evidence="1">Uncharacterized protein</fullName>
    </submittedName>
</protein>
<dbReference type="AlphaFoldDB" id="V9F6Y0"/>
<reference evidence="1 2" key="1">
    <citation type="submission" date="2013-11" db="EMBL/GenBank/DDBJ databases">
        <title>The Genome Sequence of Phytophthora parasitica P1569.</title>
        <authorList>
            <consortium name="The Broad Institute Genomics Platform"/>
            <person name="Russ C."/>
            <person name="Tyler B."/>
            <person name="Panabieres F."/>
            <person name="Shan W."/>
            <person name="Tripathy S."/>
            <person name="Grunwald N."/>
            <person name="Machado M."/>
            <person name="Johnson C.S."/>
            <person name="Arredondo F."/>
            <person name="Hong C."/>
            <person name="Coffey M."/>
            <person name="Young S.K."/>
            <person name="Zeng Q."/>
            <person name="Gargeya S."/>
            <person name="Fitzgerald M."/>
            <person name="Abouelleil A."/>
            <person name="Alvarado L."/>
            <person name="Chapman S.B."/>
            <person name="Gainer-Dewar J."/>
            <person name="Goldberg J."/>
            <person name="Griggs A."/>
            <person name="Gujja S."/>
            <person name="Hansen M."/>
            <person name="Howarth C."/>
            <person name="Imamovic A."/>
            <person name="Ireland A."/>
            <person name="Larimer J."/>
            <person name="McCowan C."/>
            <person name="Murphy C."/>
            <person name="Pearson M."/>
            <person name="Poon T.W."/>
            <person name="Priest M."/>
            <person name="Roberts A."/>
            <person name="Saif S."/>
            <person name="Shea T."/>
            <person name="Sykes S."/>
            <person name="Wortman J."/>
            <person name="Nusbaum C."/>
            <person name="Birren B."/>
        </authorList>
    </citation>
    <scope>NUCLEOTIDE SEQUENCE [LARGE SCALE GENOMIC DNA]</scope>
    <source>
        <strain evidence="1 2">P1569</strain>
    </source>
</reference>
<dbReference type="HOGENOM" id="CLU_2138421_0_0_1"/>
<evidence type="ECO:0000313" key="2">
    <source>
        <dbReference type="Proteomes" id="UP000018721"/>
    </source>
</evidence>
<organism evidence="1 2">
    <name type="scientific">Phytophthora nicotianae P1569</name>
    <dbReference type="NCBI Taxonomy" id="1317065"/>
    <lineage>
        <taxon>Eukaryota</taxon>
        <taxon>Sar</taxon>
        <taxon>Stramenopiles</taxon>
        <taxon>Oomycota</taxon>
        <taxon>Peronosporomycetes</taxon>
        <taxon>Peronosporales</taxon>
        <taxon>Peronosporaceae</taxon>
        <taxon>Phytophthora</taxon>
    </lineage>
</organism>